<dbReference type="SUPFAM" id="SSF55785">
    <property type="entry name" value="PYP-like sensor domain (PAS domain)"/>
    <property type="match status" value="2"/>
</dbReference>
<dbReference type="NCBIfam" id="TIGR00229">
    <property type="entry name" value="sensory_box"/>
    <property type="match status" value="2"/>
</dbReference>
<dbReference type="SUPFAM" id="SSF55073">
    <property type="entry name" value="Nucleotide cyclase"/>
    <property type="match status" value="1"/>
</dbReference>
<sequence>MLPNWLFIVLIPATLMAAVLALILQLRQRHRLADEVQSRTRQLYDERELFRTLSHNTAAGIFIARLHELVAVNPALCEILGRNEDTLIGMDWRALVHPQDRATVEARAAARLRGDRVPARYAIRIIRQDGSPRWVELSAGRVQHHGHPAIIGTLFDINRRYELEQALRHSEAKYRQLVENVNDIIYTVSPEGVLTYVSPNWPELLGHEAETVTGRNIAEFVHPDDLPACMEFLERLYLTGKKQSGIEYRVKHANGTWRWHTSNASPLYGDNGGVEAYVGIARDVTDRKSMEGELLYQLRFTELVADLSTRFVRSYAEDIDSVINDMLARAGRFFGVDRTYFYMFSDDGTTLCNTHEWCAPGVDSMIQKSQAVSLDGYPWWRQRMEALRNRHDVVFIEDVDALPPEAAAEQALLRDQRVRTLYCVPVATPDRVIGFLGFDSLAPRDWRRDQGDLLVVLGNLLAAALARKALEEELRGLSVTDPLTGLFNRRFLRARLVALIEEYERTGRNFCLSLLDLDHFKQLNDEHGHLAGDRALQDFAGILRENHRVFDIVARYGGEEFVVVLVETEMEQARAITSRVLEATREFSFSHDGTVMPLTASAGLADISELPQDQRNVENLLQLADRRLYQAKQKGRDRLVAH</sequence>
<dbReference type="PROSITE" id="PS50113">
    <property type="entry name" value="PAC"/>
    <property type="match status" value="2"/>
</dbReference>
<dbReference type="InterPro" id="IPR000700">
    <property type="entry name" value="PAS-assoc_C"/>
</dbReference>
<dbReference type="InterPro" id="IPR001610">
    <property type="entry name" value="PAC"/>
</dbReference>
<dbReference type="GO" id="GO:0003824">
    <property type="term" value="F:catalytic activity"/>
    <property type="evidence" value="ECO:0007669"/>
    <property type="project" value="UniProtKB-ARBA"/>
</dbReference>
<reference evidence="6 7" key="1">
    <citation type="submission" date="2018-10" db="EMBL/GenBank/DDBJ databases">
        <title>Genomic Encyclopedia of Type Strains, Phase IV (KMG-IV): sequencing the most valuable type-strain genomes for metagenomic binning, comparative biology and taxonomic classification.</title>
        <authorList>
            <person name="Goeker M."/>
        </authorList>
    </citation>
    <scope>NUCLEOTIDE SEQUENCE [LARGE SCALE GENOMIC DNA]</scope>
    <source>
        <strain evidence="6 7">DSM 12769</strain>
    </source>
</reference>
<dbReference type="InterPro" id="IPR029016">
    <property type="entry name" value="GAF-like_dom_sf"/>
</dbReference>
<dbReference type="Gene3D" id="3.30.450.40">
    <property type="match status" value="1"/>
</dbReference>
<accession>A0A498C8N6</accession>
<dbReference type="Pfam" id="PF08447">
    <property type="entry name" value="PAS_3"/>
    <property type="match status" value="2"/>
</dbReference>
<dbReference type="CDD" id="cd00130">
    <property type="entry name" value="PAS"/>
    <property type="match status" value="2"/>
</dbReference>
<dbReference type="PROSITE" id="PS50112">
    <property type="entry name" value="PAS"/>
    <property type="match status" value="2"/>
</dbReference>
<keyword evidence="2" id="KW-1133">Transmembrane helix</keyword>
<gene>
    <name evidence="6" type="ORF">DFR31_0461</name>
</gene>
<dbReference type="SMART" id="SM00065">
    <property type="entry name" value="GAF"/>
    <property type="match status" value="1"/>
</dbReference>
<dbReference type="CDD" id="cd01949">
    <property type="entry name" value="GGDEF"/>
    <property type="match status" value="1"/>
</dbReference>
<dbReference type="EMBL" id="RCDA01000001">
    <property type="protein sequence ID" value="RLK50556.1"/>
    <property type="molecule type" value="Genomic_DNA"/>
</dbReference>
<dbReference type="SMART" id="SM00086">
    <property type="entry name" value="PAC"/>
    <property type="match status" value="2"/>
</dbReference>
<dbReference type="Gene3D" id="3.30.450.20">
    <property type="entry name" value="PAS domain"/>
    <property type="match status" value="2"/>
</dbReference>
<dbReference type="Pfam" id="PF00990">
    <property type="entry name" value="GGDEF"/>
    <property type="match status" value="1"/>
</dbReference>
<organism evidence="6 7">
    <name type="scientific">Alkalispirillum mobile</name>
    <dbReference type="NCBI Taxonomy" id="85925"/>
    <lineage>
        <taxon>Bacteria</taxon>
        <taxon>Pseudomonadati</taxon>
        <taxon>Pseudomonadota</taxon>
        <taxon>Gammaproteobacteria</taxon>
        <taxon>Chromatiales</taxon>
        <taxon>Ectothiorhodospiraceae</taxon>
        <taxon>Alkalispirillum</taxon>
    </lineage>
</organism>
<keyword evidence="2" id="KW-0472">Membrane</keyword>
<dbReference type="InterPro" id="IPR003018">
    <property type="entry name" value="GAF"/>
</dbReference>
<dbReference type="InterPro" id="IPR035965">
    <property type="entry name" value="PAS-like_dom_sf"/>
</dbReference>
<keyword evidence="7" id="KW-1185">Reference proteome</keyword>
<dbReference type="OrthoDB" id="9813903at2"/>
<dbReference type="InterPro" id="IPR043128">
    <property type="entry name" value="Rev_trsase/Diguanyl_cyclase"/>
</dbReference>
<dbReference type="InterPro" id="IPR000014">
    <property type="entry name" value="PAS"/>
</dbReference>
<dbReference type="AlphaFoldDB" id="A0A498C8N6"/>
<comment type="caution">
    <text evidence="6">The sequence shown here is derived from an EMBL/GenBank/DDBJ whole genome shotgun (WGS) entry which is preliminary data.</text>
</comment>
<evidence type="ECO:0000256" key="2">
    <source>
        <dbReference type="SAM" id="Phobius"/>
    </source>
</evidence>
<dbReference type="InterPro" id="IPR029787">
    <property type="entry name" value="Nucleotide_cyclase"/>
</dbReference>
<evidence type="ECO:0000259" key="4">
    <source>
        <dbReference type="PROSITE" id="PS50113"/>
    </source>
</evidence>
<comment type="cofactor">
    <cofactor evidence="1">
        <name>Mg(2+)</name>
        <dbReference type="ChEBI" id="CHEBI:18420"/>
    </cofactor>
</comment>
<keyword evidence="2" id="KW-0812">Transmembrane</keyword>
<dbReference type="NCBIfam" id="TIGR00254">
    <property type="entry name" value="GGDEF"/>
    <property type="match status" value="1"/>
</dbReference>
<evidence type="ECO:0000313" key="7">
    <source>
        <dbReference type="Proteomes" id="UP000275461"/>
    </source>
</evidence>
<proteinExistence type="predicted"/>
<feature type="domain" description="PAC" evidence="4">
    <location>
        <begin position="244"/>
        <end position="296"/>
    </location>
</feature>
<evidence type="ECO:0000259" key="3">
    <source>
        <dbReference type="PROSITE" id="PS50112"/>
    </source>
</evidence>
<evidence type="ECO:0000313" key="6">
    <source>
        <dbReference type="EMBL" id="RLK50556.1"/>
    </source>
</evidence>
<dbReference type="PANTHER" id="PTHR44757">
    <property type="entry name" value="DIGUANYLATE CYCLASE DGCP"/>
    <property type="match status" value="1"/>
</dbReference>
<feature type="domain" description="PAS" evidence="3">
    <location>
        <begin position="69"/>
        <end position="115"/>
    </location>
</feature>
<dbReference type="PANTHER" id="PTHR44757:SF2">
    <property type="entry name" value="BIOFILM ARCHITECTURE MAINTENANCE PROTEIN MBAA"/>
    <property type="match status" value="1"/>
</dbReference>
<dbReference type="RefSeq" id="WP_121441040.1">
    <property type="nucleotide sequence ID" value="NZ_RCDA01000001.1"/>
</dbReference>
<evidence type="ECO:0000256" key="1">
    <source>
        <dbReference type="ARBA" id="ARBA00001946"/>
    </source>
</evidence>
<dbReference type="InterPro" id="IPR013655">
    <property type="entry name" value="PAS_fold_3"/>
</dbReference>
<dbReference type="FunFam" id="3.30.70.270:FF:000001">
    <property type="entry name" value="Diguanylate cyclase domain protein"/>
    <property type="match status" value="1"/>
</dbReference>
<dbReference type="InterPro" id="IPR000160">
    <property type="entry name" value="GGDEF_dom"/>
</dbReference>
<dbReference type="SMART" id="SM00267">
    <property type="entry name" value="GGDEF"/>
    <property type="match status" value="1"/>
</dbReference>
<dbReference type="Gene3D" id="3.30.70.270">
    <property type="match status" value="1"/>
</dbReference>
<dbReference type="SUPFAM" id="SSF55781">
    <property type="entry name" value="GAF domain-like"/>
    <property type="match status" value="1"/>
</dbReference>
<feature type="transmembrane region" description="Helical" evidence="2">
    <location>
        <begin position="6"/>
        <end position="24"/>
    </location>
</feature>
<dbReference type="InterPro" id="IPR052155">
    <property type="entry name" value="Biofilm_reg_signaling"/>
</dbReference>
<dbReference type="PROSITE" id="PS50887">
    <property type="entry name" value="GGDEF"/>
    <property type="match status" value="1"/>
</dbReference>
<feature type="domain" description="GGDEF" evidence="5">
    <location>
        <begin position="508"/>
        <end position="642"/>
    </location>
</feature>
<name>A0A498C8N6_9GAMM</name>
<dbReference type="Proteomes" id="UP000275461">
    <property type="component" value="Unassembled WGS sequence"/>
</dbReference>
<dbReference type="Pfam" id="PF01590">
    <property type="entry name" value="GAF"/>
    <property type="match status" value="1"/>
</dbReference>
<evidence type="ECO:0000259" key="5">
    <source>
        <dbReference type="PROSITE" id="PS50887"/>
    </source>
</evidence>
<protein>
    <submittedName>
        <fullName evidence="6">PAS domain S-box-containing protein/diguanylate cyclase (GGDEF)-like protein</fullName>
    </submittedName>
</protein>
<feature type="domain" description="PAC" evidence="4">
    <location>
        <begin position="119"/>
        <end position="169"/>
    </location>
</feature>
<dbReference type="SMART" id="SM00091">
    <property type="entry name" value="PAS"/>
    <property type="match status" value="2"/>
</dbReference>
<feature type="domain" description="PAS" evidence="3">
    <location>
        <begin position="170"/>
        <end position="240"/>
    </location>
</feature>